<dbReference type="GeneID" id="62196896"/>
<evidence type="ECO:0000313" key="2">
    <source>
        <dbReference type="Proteomes" id="UP000662931"/>
    </source>
</evidence>
<dbReference type="KEGG" id="bnn:FOA43_003496"/>
<proteinExistence type="predicted"/>
<dbReference type="RefSeq" id="XP_038779675.1">
    <property type="nucleotide sequence ID" value="XM_038923747.1"/>
</dbReference>
<dbReference type="Proteomes" id="UP000662931">
    <property type="component" value="Chromosome 4"/>
</dbReference>
<accession>A0A875RQ80</accession>
<dbReference type="EMBL" id="CP064815">
    <property type="protein sequence ID" value="QPG76110.1"/>
    <property type="molecule type" value="Genomic_DNA"/>
</dbReference>
<dbReference type="InterPro" id="IPR040357">
    <property type="entry name" value="Vma22/CCDC115"/>
</dbReference>
<gene>
    <name evidence="1" type="ORF">FOA43_003496</name>
</gene>
<name>A0A875RQ80_EENNA</name>
<protein>
    <submittedName>
        <fullName evidence="1">Uncharacterized protein</fullName>
    </submittedName>
</protein>
<evidence type="ECO:0000313" key="1">
    <source>
        <dbReference type="EMBL" id="QPG76110.1"/>
    </source>
</evidence>
<keyword evidence="2" id="KW-1185">Reference proteome</keyword>
<organism evidence="1 2">
    <name type="scientific">Eeniella nana</name>
    <name type="common">Yeast</name>
    <name type="synonym">Brettanomyces nanus</name>
    <dbReference type="NCBI Taxonomy" id="13502"/>
    <lineage>
        <taxon>Eukaryota</taxon>
        <taxon>Fungi</taxon>
        <taxon>Dikarya</taxon>
        <taxon>Ascomycota</taxon>
        <taxon>Saccharomycotina</taxon>
        <taxon>Pichiomycetes</taxon>
        <taxon>Pichiales</taxon>
        <taxon>Pichiaceae</taxon>
        <taxon>Brettanomyces</taxon>
    </lineage>
</organism>
<sequence length="206" mass="23795">MSIDCGDILPEFVGDITLTDKDKKSIDLLELLDKYHRKYEDICNNIKRTILSIKRADYVSGNINMKFGKDFWDLRPSLASKTISFDEGFKLNNLTPKRLSQKERIEKTSGSHNIAKQDRSDFQGSITNVTNRKRKPTIQDEIHDENKATELFVRDPLKMFSGGFVSSEIREAKKSMDLALREIVELCTERQILLRIVKQLEDRIIA</sequence>
<dbReference type="GO" id="GO:0070072">
    <property type="term" value="P:vacuolar proton-transporting V-type ATPase complex assembly"/>
    <property type="evidence" value="ECO:0007669"/>
    <property type="project" value="InterPro"/>
</dbReference>
<dbReference type="AlphaFoldDB" id="A0A875RQ80"/>
<dbReference type="OrthoDB" id="3997796at2759"/>
<reference evidence="1" key="1">
    <citation type="submission" date="2020-10" db="EMBL/GenBank/DDBJ databases">
        <authorList>
            <person name="Roach M.J.R."/>
        </authorList>
    </citation>
    <scope>NUCLEOTIDE SEQUENCE</scope>
    <source>
        <strain evidence="1">CBS 1945</strain>
    </source>
</reference>
<dbReference type="Pfam" id="PF21730">
    <property type="entry name" value="Vma22_CCDC115"/>
    <property type="match status" value="1"/>
</dbReference>